<accession>A0ABN8IK50</accession>
<dbReference type="Proteomes" id="UP000837857">
    <property type="component" value="Chromosome 25"/>
</dbReference>
<evidence type="ECO:0000313" key="1">
    <source>
        <dbReference type="EMBL" id="CAH2057780.1"/>
    </source>
</evidence>
<name>A0ABN8IK50_9NEOP</name>
<keyword evidence="2" id="KW-1185">Reference proteome</keyword>
<feature type="non-terminal residue" evidence="1">
    <location>
        <position position="78"/>
    </location>
</feature>
<reference evidence="1" key="1">
    <citation type="submission" date="2022-03" db="EMBL/GenBank/DDBJ databases">
        <authorList>
            <person name="Martin H S."/>
        </authorList>
    </citation>
    <scope>NUCLEOTIDE SEQUENCE</scope>
</reference>
<evidence type="ECO:0000313" key="2">
    <source>
        <dbReference type="Proteomes" id="UP000837857"/>
    </source>
</evidence>
<gene>
    <name evidence="1" type="ORF">IPOD504_LOCUS10302</name>
</gene>
<organism evidence="1 2">
    <name type="scientific">Iphiclides podalirius</name>
    <name type="common">scarce swallowtail</name>
    <dbReference type="NCBI Taxonomy" id="110791"/>
    <lineage>
        <taxon>Eukaryota</taxon>
        <taxon>Metazoa</taxon>
        <taxon>Ecdysozoa</taxon>
        <taxon>Arthropoda</taxon>
        <taxon>Hexapoda</taxon>
        <taxon>Insecta</taxon>
        <taxon>Pterygota</taxon>
        <taxon>Neoptera</taxon>
        <taxon>Endopterygota</taxon>
        <taxon>Lepidoptera</taxon>
        <taxon>Glossata</taxon>
        <taxon>Ditrysia</taxon>
        <taxon>Papilionoidea</taxon>
        <taxon>Papilionidae</taxon>
        <taxon>Papilioninae</taxon>
        <taxon>Iphiclides</taxon>
    </lineage>
</organism>
<protein>
    <submittedName>
        <fullName evidence="1">Uncharacterized protein</fullName>
    </submittedName>
</protein>
<dbReference type="EMBL" id="OW152837">
    <property type="protein sequence ID" value="CAH2057780.1"/>
    <property type="molecule type" value="Genomic_DNA"/>
</dbReference>
<sequence length="78" mass="8918">MRQAMQANIYPARILKKIPEQKYLTIMKIHGMKMTPCSYITLVIHLKKKYSKMGVQRIVSIMVTGQTGINSISLLAHE</sequence>
<proteinExistence type="predicted"/>